<evidence type="ECO:0000313" key="2">
    <source>
        <dbReference type="EMBL" id="CAE0821997.1"/>
    </source>
</evidence>
<gene>
    <name evidence="2" type="ORF">EGYM00163_LOCUS33194</name>
</gene>
<protein>
    <submittedName>
        <fullName evidence="2">Uncharacterized protein</fullName>
    </submittedName>
</protein>
<dbReference type="AlphaFoldDB" id="A0A7S4G187"/>
<feature type="region of interest" description="Disordered" evidence="1">
    <location>
        <begin position="268"/>
        <end position="287"/>
    </location>
</feature>
<dbReference type="PANTHER" id="PTHR37028:SF8">
    <property type="entry name" value="200 KDA ANTIGEN P200"/>
    <property type="match status" value="1"/>
</dbReference>
<sequence length="571" mass="65824">MAAQAQEERVWIRLYEDGIERKQQQSRPHPIPDEFTFQPEIGEYAAEMYFEDEVYKRLYDERTKREEAMKYKIQEENERHPFMPSGAEEYNEECWHRLYAEGMEKLKKDKVRHEKAKSGCEFSFKPSITQFFTDEGPRDDEEVFQRLYHEAREKREDEVRRQQEADEVFKQTYTFRPQISPAIEGKGEGIYQELYQDAIGRKQHKLQKEHQQDQKQKKMFRPEIIDIGVAAKYKEPPKPLPMDDWKKGLFIPRLNNTKGVAPKYLEPRRRYEPIEPPPLRPGEKPAWVSPREATFMAQRESAKRSRSANTLYRGLDLFEDEYEGAGGRRRTEPNSTSKRGDGARLRRARSADPGPRHYSPVRSPVLRVDDPFKSRSVSSAGSRRTCPDRTPPRSTQSRIRRAQSADRSPRYCSPTLSSSLRSPPMDAHYQHKYRAVPTDAPWPVPDLWASDRGRQPRSTVRNADRLGLGSRFKFSLVNGSRGGLQSPPAAFRTDGLTRIGGGTELSSVPYRYPPIGRSRGGTYVSPRRYYDSDTGTPRTLGADSVASPTSRSSSTGRTVPREGRVIDLTQL</sequence>
<accession>A0A7S4G187</accession>
<name>A0A7S4G187_9EUGL</name>
<feature type="region of interest" description="Disordered" evidence="1">
    <location>
        <begin position="295"/>
        <end position="424"/>
    </location>
</feature>
<proteinExistence type="predicted"/>
<feature type="compositionally biased region" description="Low complexity" evidence="1">
    <location>
        <begin position="413"/>
        <end position="424"/>
    </location>
</feature>
<evidence type="ECO:0000256" key="1">
    <source>
        <dbReference type="SAM" id="MobiDB-lite"/>
    </source>
</evidence>
<reference evidence="2" key="1">
    <citation type="submission" date="2021-01" db="EMBL/GenBank/DDBJ databases">
        <authorList>
            <person name="Corre E."/>
            <person name="Pelletier E."/>
            <person name="Niang G."/>
            <person name="Scheremetjew M."/>
            <person name="Finn R."/>
            <person name="Kale V."/>
            <person name="Holt S."/>
            <person name="Cochrane G."/>
            <person name="Meng A."/>
            <person name="Brown T."/>
            <person name="Cohen L."/>
        </authorList>
    </citation>
    <scope>NUCLEOTIDE SEQUENCE</scope>
    <source>
        <strain evidence="2">CCMP1594</strain>
    </source>
</reference>
<feature type="compositionally biased region" description="Low complexity" evidence="1">
    <location>
        <begin position="544"/>
        <end position="558"/>
    </location>
</feature>
<dbReference type="EMBL" id="HBJA01095846">
    <property type="protein sequence ID" value="CAE0821997.1"/>
    <property type="molecule type" value="Transcribed_RNA"/>
</dbReference>
<organism evidence="2">
    <name type="scientific">Eutreptiella gymnastica</name>
    <dbReference type="NCBI Taxonomy" id="73025"/>
    <lineage>
        <taxon>Eukaryota</taxon>
        <taxon>Discoba</taxon>
        <taxon>Euglenozoa</taxon>
        <taxon>Euglenida</taxon>
        <taxon>Spirocuta</taxon>
        <taxon>Euglenophyceae</taxon>
        <taxon>Eutreptiales</taxon>
        <taxon>Eutreptiaceae</taxon>
        <taxon>Eutreptiella</taxon>
    </lineage>
</organism>
<dbReference type="PANTHER" id="PTHR37028">
    <property type="entry name" value="UNNAMED PRODUCT-RELATED"/>
    <property type="match status" value="1"/>
</dbReference>
<feature type="region of interest" description="Disordered" evidence="1">
    <location>
        <begin position="518"/>
        <end position="571"/>
    </location>
</feature>